<protein>
    <submittedName>
        <fullName evidence="2">Uncharacterized protein</fullName>
    </submittedName>
</protein>
<proteinExistence type="predicted"/>
<dbReference type="OrthoDB" id="10511416at2759"/>
<evidence type="ECO:0000313" key="3">
    <source>
        <dbReference type="Proteomes" id="UP000324748"/>
    </source>
</evidence>
<reference evidence="2 3" key="1">
    <citation type="submission" date="2019-05" db="EMBL/GenBank/DDBJ databases">
        <title>Emergence of the Ug99 lineage of the wheat stem rust pathogen through somatic hybridization.</title>
        <authorList>
            <person name="Li F."/>
            <person name="Upadhyaya N.M."/>
            <person name="Sperschneider J."/>
            <person name="Matny O."/>
            <person name="Nguyen-Phuc H."/>
            <person name="Mago R."/>
            <person name="Raley C."/>
            <person name="Miller M.E."/>
            <person name="Silverstein K.A.T."/>
            <person name="Henningsen E."/>
            <person name="Hirsch C.D."/>
            <person name="Visser B."/>
            <person name="Pretorius Z.A."/>
            <person name="Steffenson B.J."/>
            <person name="Schwessinger B."/>
            <person name="Dodds P.N."/>
            <person name="Figueroa M."/>
        </authorList>
    </citation>
    <scope>NUCLEOTIDE SEQUENCE [LARGE SCALE GENOMIC DNA]</scope>
    <source>
        <strain evidence="2">21-0</strain>
    </source>
</reference>
<accession>A0A5B0M7K5</accession>
<evidence type="ECO:0000256" key="1">
    <source>
        <dbReference type="SAM" id="SignalP"/>
    </source>
</evidence>
<organism evidence="2 3">
    <name type="scientific">Puccinia graminis f. sp. tritici</name>
    <dbReference type="NCBI Taxonomy" id="56615"/>
    <lineage>
        <taxon>Eukaryota</taxon>
        <taxon>Fungi</taxon>
        <taxon>Dikarya</taxon>
        <taxon>Basidiomycota</taxon>
        <taxon>Pucciniomycotina</taxon>
        <taxon>Pucciniomycetes</taxon>
        <taxon>Pucciniales</taxon>
        <taxon>Pucciniaceae</taxon>
        <taxon>Puccinia</taxon>
    </lineage>
</organism>
<dbReference type="Proteomes" id="UP000324748">
    <property type="component" value="Unassembled WGS sequence"/>
</dbReference>
<keyword evidence="3" id="KW-1185">Reference proteome</keyword>
<gene>
    <name evidence="2" type="ORF">PGT21_032687</name>
</gene>
<feature type="signal peptide" evidence="1">
    <location>
        <begin position="1"/>
        <end position="22"/>
    </location>
</feature>
<dbReference type="EMBL" id="VSWC01000170">
    <property type="protein sequence ID" value="KAA1072326.1"/>
    <property type="molecule type" value="Genomic_DNA"/>
</dbReference>
<name>A0A5B0M7K5_PUCGR</name>
<evidence type="ECO:0000313" key="2">
    <source>
        <dbReference type="EMBL" id="KAA1072326.1"/>
    </source>
</evidence>
<sequence length="228" mass="25481">MEVRAGLILFGILGRAVLPGWAEKRPLGAIRANYTLLHLVSDDDIRAYAPTPVVHGTSIVEPVRAAESTFPIISPSGLGAWAPGRARLGEFLGICPPPHRTPLPRGATARRARLVTGAANPIVEVGFQGLSGDWRTSRQHLQVSQSRFRGSKFKFLCENQEFLGLDQLLQGPQIRREVLHYWRTSRQLLRVSQSRFRAAKFKFLCENSEFLGLDRLLQGSQIRQEVLH</sequence>
<dbReference type="AlphaFoldDB" id="A0A5B0M7K5"/>
<comment type="caution">
    <text evidence="2">The sequence shown here is derived from an EMBL/GenBank/DDBJ whole genome shotgun (WGS) entry which is preliminary data.</text>
</comment>
<keyword evidence="1" id="KW-0732">Signal</keyword>
<feature type="chain" id="PRO_5022857104" evidence="1">
    <location>
        <begin position="23"/>
        <end position="228"/>
    </location>
</feature>